<keyword evidence="2" id="KW-0812">Transmembrane</keyword>
<dbReference type="Pfam" id="PF02321">
    <property type="entry name" value="OEP"/>
    <property type="match status" value="2"/>
</dbReference>
<keyword evidence="2" id="KW-0449">Lipoprotein</keyword>
<evidence type="ECO:0000313" key="4">
    <source>
        <dbReference type="Proteomes" id="UP000425960"/>
    </source>
</evidence>
<dbReference type="InterPro" id="IPR010131">
    <property type="entry name" value="MdtP/NodT-like"/>
</dbReference>
<sequence>MKSPYYISVVAMLLLVSCSVGPKYQRSALQVQPIYLSLEKAAGTASAAKATKDWWHCFEDAILNGLVSEAQKQNITIEIAAERIKTARSYQTAVAAFRVPTVNVGAGFTAYQLSEKEPLLGPAFTMANPISGGTGLLNREGSSFLVGATVAWEPDLFGRIEKRANAAGIRGEQAEIFREGTVIVMTSEVIYNYLQLRGAQNRIDIMDSNIEKQQKTLELVKTNYESGLASELDLSRAQALLATMESSMPQLETAEKTHIFRLAILLSKAPQEMLVRLSEHRELPVMRGIIPVGLPSDLLQRRADIRIAEREMAATNAELAAAIADRYPQLILTSGLGAQAEHIGDLLTSGSDIYGLGIGVKWNVFDGGLREAMKNIAESNFRSAALRYEQTVQNALGEVEVLLVNYGNSQRFAKSIKTADKHSDTALAKAITLYEAGLIDQIDLLDAQRQKNSVSDLEVVSRLQTVNAVVSLYKALGGNWEEKVETSHGKVPDVNDFEKNGLFLN</sequence>
<dbReference type="Gene3D" id="1.20.1600.10">
    <property type="entry name" value="Outer membrane efflux proteins (OEP)"/>
    <property type="match status" value="1"/>
</dbReference>
<reference evidence="3 4" key="1">
    <citation type="submission" date="2019-11" db="EMBL/GenBank/DDBJ databases">
        <title>Comparative genomics of hydrocarbon-degrading Desulfosarcina strains.</title>
        <authorList>
            <person name="Watanabe M."/>
            <person name="Kojima H."/>
            <person name="Fukui M."/>
        </authorList>
    </citation>
    <scope>NUCLEOTIDE SEQUENCE [LARGE SCALE GENOMIC DNA]</scope>
    <source>
        <strain evidence="3 4">28bB2T</strain>
    </source>
</reference>
<evidence type="ECO:0000256" key="1">
    <source>
        <dbReference type="ARBA" id="ARBA00007613"/>
    </source>
</evidence>
<dbReference type="PANTHER" id="PTHR30203:SF30">
    <property type="entry name" value="OUTER MEMBRANE PROTEIN-RELATED"/>
    <property type="match status" value="1"/>
</dbReference>
<protein>
    <submittedName>
        <fullName evidence="3">Outer membrane protein</fullName>
    </submittedName>
</protein>
<name>A0A5K7ZLN2_9BACT</name>
<dbReference type="InterPro" id="IPR003423">
    <property type="entry name" value="OMP_efflux"/>
</dbReference>
<dbReference type="KEGG" id="dov:DSCO28_15030"/>
<dbReference type="Gene3D" id="2.20.200.10">
    <property type="entry name" value="Outer membrane efflux proteins (OEP)"/>
    <property type="match status" value="1"/>
</dbReference>
<keyword evidence="2" id="KW-0472">Membrane</keyword>
<dbReference type="Proteomes" id="UP000425960">
    <property type="component" value="Chromosome"/>
</dbReference>
<accession>A0A5K7ZLN2</accession>
<dbReference type="PROSITE" id="PS51257">
    <property type="entry name" value="PROKAR_LIPOPROTEIN"/>
    <property type="match status" value="1"/>
</dbReference>
<evidence type="ECO:0000313" key="3">
    <source>
        <dbReference type="EMBL" id="BBO80937.1"/>
    </source>
</evidence>
<dbReference type="PANTHER" id="PTHR30203">
    <property type="entry name" value="OUTER MEMBRANE CATION EFFLUX PROTEIN"/>
    <property type="match status" value="1"/>
</dbReference>
<keyword evidence="2" id="KW-1134">Transmembrane beta strand</keyword>
<comment type="similarity">
    <text evidence="1 2">Belongs to the outer membrane factor (OMF) (TC 1.B.17) family.</text>
</comment>
<comment type="subcellular location">
    <subcellularLocation>
        <location evidence="2">Cell membrane</location>
        <topology evidence="2">Lipid-anchor</topology>
    </subcellularLocation>
</comment>
<dbReference type="SUPFAM" id="SSF56954">
    <property type="entry name" value="Outer membrane efflux proteins (OEP)"/>
    <property type="match status" value="1"/>
</dbReference>
<dbReference type="GO" id="GO:0005886">
    <property type="term" value="C:plasma membrane"/>
    <property type="evidence" value="ECO:0007669"/>
    <property type="project" value="UniProtKB-SubCell"/>
</dbReference>
<proteinExistence type="inferred from homology"/>
<dbReference type="AlphaFoldDB" id="A0A5K7ZLN2"/>
<dbReference type="RefSeq" id="WP_155321753.1">
    <property type="nucleotide sequence ID" value="NZ_AP021876.1"/>
</dbReference>
<dbReference type="NCBIfam" id="TIGR01845">
    <property type="entry name" value="outer_NodT"/>
    <property type="match status" value="1"/>
</dbReference>
<keyword evidence="2" id="KW-0564">Palmitate</keyword>
<organism evidence="3 4">
    <name type="scientific">Desulfosarcina ovata subsp. sediminis</name>
    <dbReference type="NCBI Taxonomy" id="885957"/>
    <lineage>
        <taxon>Bacteria</taxon>
        <taxon>Pseudomonadati</taxon>
        <taxon>Thermodesulfobacteriota</taxon>
        <taxon>Desulfobacteria</taxon>
        <taxon>Desulfobacterales</taxon>
        <taxon>Desulfosarcinaceae</taxon>
        <taxon>Desulfosarcina</taxon>
    </lineage>
</organism>
<dbReference type="EMBL" id="AP021876">
    <property type="protein sequence ID" value="BBO80937.1"/>
    <property type="molecule type" value="Genomic_DNA"/>
</dbReference>
<dbReference type="GO" id="GO:0015562">
    <property type="term" value="F:efflux transmembrane transporter activity"/>
    <property type="evidence" value="ECO:0007669"/>
    <property type="project" value="InterPro"/>
</dbReference>
<evidence type="ECO:0000256" key="2">
    <source>
        <dbReference type="RuleBase" id="RU362097"/>
    </source>
</evidence>
<gene>
    <name evidence="3" type="ORF">DSCO28_15030</name>
</gene>